<comment type="caution">
    <text evidence="1">The sequence shown here is derived from an EMBL/GenBank/DDBJ whole genome shotgun (WGS) entry which is preliminary data.</text>
</comment>
<sequence>MLEELIIRSLADTCPSEPADAVFLFGQTKDNQQSVFETAKTLLHEKQVMKVLFLSSEPKSGYPGFDKWQQELVQIGVQPQQIEPVPSPDTEILHTRIEADAMVKHALKQKYKSIIIAASPFQQPRALMAAVTAALAHYPTLYLYSKPGKPLPWCQEANHSQGKVEDTRAGLISGEIERIHKYNQKGDLAYAKDVLEYLNRRDRHQL</sequence>
<dbReference type="EMBL" id="JBHTLD010000168">
    <property type="protein sequence ID" value="MFD1187719.1"/>
    <property type="molecule type" value="Genomic_DNA"/>
</dbReference>
<protein>
    <submittedName>
        <fullName evidence="1">YdcF family protein</fullName>
    </submittedName>
</protein>
<evidence type="ECO:0000313" key="2">
    <source>
        <dbReference type="Proteomes" id="UP001597094"/>
    </source>
</evidence>
<gene>
    <name evidence="1" type="ORF">ACFQ2O_15995</name>
</gene>
<dbReference type="Proteomes" id="UP001597094">
    <property type="component" value="Unassembled WGS sequence"/>
</dbReference>
<organism evidence="1 2">
    <name type="scientific">Pontibacter rugosus</name>
    <dbReference type="NCBI Taxonomy" id="1745966"/>
    <lineage>
        <taxon>Bacteria</taxon>
        <taxon>Pseudomonadati</taxon>
        <taxon>Bacteroidota</taxon>
        <taxon>Cytophagia</taxon>
        <taxon>Cytophagales</taxon>
        <taxon>Hymenobacteraceae</taxon>
        <taxon>Pontibacter</taxon>
    </lineage>
</organism>
<proteinExistence type="predicted"/>
<evidence type="ECO:0000313" key="1">
    <source>
        <dbReference type="EMBL" id="MFD1187719.1"/>
    </source>
</evidence>
<accession>A0ABW3SS35</accession>
<keyword evidence="2" id="KW-1185">Reference proteome</keyword>
<reference evidence="2" key="1">
    <citation type="journal article" date="2019" name="Int. J. Syst. Evol. Microbiol.">
        <title>The Global Catalogue of Microorganisms (GCM) 10K type strain sequencing project: providing services to taxonomists for standard genome sequencing and annotation.</title>
        <authorList>
            <consortium name="The Broad Institute Genomics Platform"/>
            <consortium name="The Broad Institute Genome Sequencing Center for Infectious Disease"/>
            <person name="Wu L."/>
            <person name="Ma J."/>
        </authorList>
    </citation>
    <scope>NUCLEOTIDE SEQUENCE [LARGE SCALE GENOMIC DNA]</scope>
    <source>
        <strain evidence="2">JCM 31319</strain>
    </source>
</reference>
<name>A0ABW3SS35_9BACT</name>
<dbReference type="RefSeq" id="WP_377529884.1">
    <property type="nucleotide sequence ID" value="NZ_JBHTLD010000168.1"/>
</dbReference>